<dbReference type="InterPro" id="IPR021146">
    <property type="entry name" value="Phage_gp6-like_head-tail"/>
</dbReference>
<evidence type="ECO:0000313" key="1">
    <source>
        <dbReference type="EMBL" id="DAE04981.1"/>
    </source>
</evidence>
<dbReference type="EMBL" id="BK015400">
    <property type="protein sequence ID" value="DAE04981.1"/>
    <property type="molecule type" value="Genomic_DNA"/>
</dbReference>
<protein>
    <submittedName>
        <fullName evidence="1">Tail connector protein</fullName>
    </submittedName>
</protein>
<name>A0A8S5PEE7_9CAUD</name>
<organism evidence="1">
    <name type="scientific">Siphoviridae sp. ctO0R2</name>
    <dbReference type="NCBI Taxonomy" id="2825476"/>
    <lineage>
        <taxon>Viruses</taxon>
        <taxon>Duplodnaviria</taxon>
        <taxon>Heunggongvirae</taxon>
        <taxon>Uroviricota</taxon>
        <taxon>Caudoviricetes</taxon>
    </lineage>
</organism>
<sequence length="111" mass="12573">MVWTDEEKLTMLKSLLNEEKGEETADSVLLAYLSLAGRKVIQRAYPYRDDVEIVPDKYATNQVEIACYLLNKRGAEGETYHSENGINRSYENADVPESMLSRVLPFAGVLK</sequence>
<proteinExistence type="predicted"/>
<accession>A0A8S5PEE7</accession>
<dbReference type="Pfam" id="PF05135">
    <property type="entry name" value="Phage_connect_1"/>
    <property type="match status" value="1"/>
</dbReference>
<reference evidence="1" key="1">
    <citation type="journal article" date="2021" name="Proc. Natl. Acad. Sci. U.S.A.">
        <title>A Catalog of Tens of Thousands of Viruses from Human Metagenomes Reveals Hidden Associations with Chronic Diseases.</title>
        <authorList>
            <person name="Tisza M.J."/>
            <person name="Buck C.B."/>
        </authorList>
    </citation>
    <scope>NUCLEOTIDE SEQUENCE</scope>
    <source>
        <strain evidence="1">CtO0R2</strain>
    </source>
</reference>